<dbReference type="Proteomes" id="UP000281647">
    <property type="component" value="Unassembled WGS sequence"/>
</dbReference>
<dbReference type="SUPFAM" id="SSF56935">
    <property type="entry name" value="Porins"/>
    <property type="match status" value="1"/>
</dbReference>
<sequence>MDNAAFKSILGVGCLSLAAATMMVPAAHAGGLERGGYNIDLLFDPARFASEASVTYVMPQRDLENVVDVNPSNGIGANGLGSGATSVRDSESYAIPRIGFKAAFGESVDCMGDYSQPWGAHSNPGADWMGANSNIETKIHSHNFAGTCSYKMQAGKGQFRFIGGVFHQEVGGFKERLVAPIPTLAGGTDAFGNGVGRLDLEGDGIGWRVGAAYEIPEIAFRASLVYNSEVDLGDITGTLDLRQVPGFVIPTSLLPADSPQRLLLGQVINVSGNQKMPDSLEFKVQSGIAPDWLAFGSVKWVDWSQLQTVRFCVVGMPGPCTAANQATSLELLYRDGWTISGGLGHKFNDQWSGAASINWDRGTSTTVGTQSDTWSFSAGASYTPTKNVELRFGGVVGILTSGSSTDSQITYDYGNDFVGALSASARVKF</sequence>
<organism evidence="9 10">
    <name type="scientific">Borborobacter arsenicus</name>
    <dbReference type="NCBI Taxonomy" id="1851146"/>
    <lineage>
        <taxon>Bacteria</taxon>
        <taxon>Pseudomonadati</taxon>
        <taxon>Pseudomonadota</taxon>
        <taxon>Alphaproteobacteria</taxon>
        <taxon>Hyphomicrobiales</taxon>
        <taxon>Phyllobacteriaceae</taxon>
        <taxon>Borborobacter</taxon>
    </lineage>
</organism>
<reference evidence="9 10" key="1">
    <citation type="submission" date="2018-11" db="EMBL/GenBank/DDBJ databases">
        <title>Pseudaminobacter arsenicus sp. nov., an arsenic-resistant bacterium isolated from arsenic-rich aquifers.</title>
        <authorList>
            <person name="Mu Y."/>
        </authorList>
    </citation>
    <scope>NUCLEOTIDE SEQUENCE [LARGE SCALE GENOMIC DNA]</scope>
    <source>
        <strain evidence="9 10">CB3</strain>
    </source>
</reference>
<accession>A0A432UZW2</accession>
<evidence type="ECO:0000256" key="4">
    <source>
        <dbReference type="ARBA" id="ARBA00022692"/>
    </source>
</evidence>
<comment type="similarity">
    <text evidence="2">Belongs to the OmpP1/FadL family.</text>
</comment>
<name>A0A432UZW2_9HYPH</name>
<keyword evidence="6" id="KW-0472">Membrane</keyword>
<keyword evidence="3" id="KW-1134">Transmembrane beta strand</keyword>
<dbReference type="GO" id="GO:0009279">
    <property type="term" value="C:cell outer membrane"/>
    <property type="evidence" value="ECO:0007669"/>
    <property type="project" value="UniProtKB-SubCell"/>
</dbReference>
<protein>
    <submittedName>
        <fullName evidence="9">Transporter</fullName>
    </submittedName>
</protein>
<dbReference type="PANTHER" id="PTHR35093">
    <property type="entry name" value="OUTER MEMBRANE PROTEIN NMB0088-RELATED"/>
    <property type="match status" value="1"/>
</dbReference>
<evidence type="ECO:0000256" key="3">
    <source>
        <dbReference type="ARBA" id="ARBA00022452"/>
    </source>
</evidence>
<keyword evidence="10" id="KW-1185">Reference proteome</keyword>
<keyword evidence="5 8" id="KW-0732">Signal</keyword>
<proteinExistence type="inferred from homology"/>
<dbReference type="GO" id="GO:0015483">
    <property type="term" value="F:long-chain fatty acid transporting porin activity"/>
    <property type="evidence" value="ECO:0007669"/>
    <property type="project" value="TreeGrafter"/>
</dbReference>
<comment type="subcellular location">
    <subcellularLocation>
        <location evidence="1">Cell outer membrane</location>
        <topology evidence="1">Multi-pass membrane protein</topology>
    </subcellularLocation>
</comment>
<dbReference type="AlphaFoldDB" id="A0A432UZW2"/>
<evidence type="ECO:0000256" key="6">
    <source>
        <dbReference type="ARBA" id="ARBA00023136"/>
    </source>
</evidence>
<evidence type="ECO:0000256" key="5">
    <source>
        <dbReference type="ARBA" id="ARBA00022729"/>
    </source>
</evidence>
<dbReference type="PANTHER" id="PTHR35093:SF8">
    <property type="entry name" value="OUTER MEMBRANE PROTEIN NMB0088-RELATED"/>
    <property type="match status" value="1"/>
</dbReference>
<evidence type="ECO:0000256" key="8">
    <source>
        <dbReference type="SAM" id="SignalP"/>
    </source>
</evidence>
<dbReference type="RefSeq" id="WP_128625511.1">
    <property type="nucleotide sequence ID" value="NZ_ML133515.1"/>
</dbReference>
<dbReference type="EMBL" id="RKST01000039">
    <property type="protein sequence ID" value="RUM95497.1"/>
    <property type="molecule type" value="Genomic_DNA"/>
</dbReference>
<evidence type="ECO:0000256" key="7">
    <source>
        <dbReference type="ARBA" id="ARBA00023237"/>
    </source>
</evidence>
<dbReference type="Gene3D" id="2.40.160.60">
    <property type="entry name" value="Outer membrane protein transport protein (OMPP1/FadL/TodX)"/>
    <property type="match status" value="1"/>
</dbReference>
<gene>
    <name evidence="9" type="ORF">EET67_22855</name>
</gene>
<comment type="caution">
    <text evidence="9">The sequence shown here is derived from an EMBL/GenBank/DDBJ whole genome shotgun (WGS) entry which is preliminary data.</text>
</comment>
<dbReference type="OrthoDB" id="6679728at2"/>
<evidence type="ECO:0000313" key="9">
    <source>
        <dbReference type="EMBL" id="RUM95497.1"/>
    </source>
</evidence>
<evidence type="ECO:0000313" key="10">
    <source>
        <dbReference type="Proteomes" id="UP000281647"/>
    </source>
</evidence>
<evidence type="ECO:0000256" key="2">
    <source>
        <dbReference type="ARBA" id="ARBA00008163"/>
    </source>
</evidence>
<feature type="signal peptide" evidence="8">
    <location>
        <begin position="1"/>
        <end position="29"/>
    </location>
</feature>
<keyword evidence="4" id="KW-0812">Transmembrane</keyword>
<evidence type="ECO:0000256" key="1">
    <source>
        <dbReference type="ARBA" id="ARBA00004571"/>
    </source>
</evidence>
<dbReference type="InterPro" id="IPR005017">
    <property type="entry name" value="OMPP1/FadL/TodX"/>
</dbReference>
<keyword evidence="7" id="KW-0998">Cell outer membrane</keyword>
<feature type="chain" id="PRO_5019133517" evidence="8">
    <location>
        <begin position="30"/>
        <end position="429"/>
    </location>
</feature>
<dbReference type="Pfam" id="PF03349">
    <property type="entry name" value="Toluene_X"/>
    <property type="match status" value="1"/>
</dbReference>